<keyword evidence="4" id="KW-1185">Reference proteome</keyword>
<dbReference type="STRING" id="1399860.A0A2C5X722"/>
<dbReference type="OrthoDB" id="5335351at2759"/>
<dbReference type="Proteomes" id="UP000226192">
    <property type="component" value="Unassembled WGS sequence"/>
</dbReference>
<evidence type="ECO:0000313" key="4">
    <source>
        <dbReference type="Proteomes" id="UP000226192"/>
    </source>
</evidence>
<evidence type="ECO:0000256" key="1">
    <source>
        <dbReference type="SAM" id="Coils"/>
    </source>
</evidence>
<feature type="region of interest" description="Disordered" evidence="2">
    <location>
        <begin position="1"/>
        <end position="62"/>
    </location>
</feature>
<evidence type="ECO:0000256" key="2">
    <source>
        <dbReference type="SAM" id="MobiDB-lite"/>
    </source>
</evidence>
<proteinExistence type="predicted"/>
<feature type="compositionally biased region" description="Basic and acidic residues" evidence="2">
    <location>
        <begin position="20"/>
        <end position="34"/>
    </location>
</feature>
<sequence>MPSPTASLGCGDKPMASPSLREDDGVLVELDTKPRTQVKTPEPSAEQKDVETETSSTPGQLSAFDWEDFESRYEKALNEAAEHEREILREANSLSKYFDAWASAASTHDDERALKRLRTRQRYINLAEEKADQRQHHYEEVIRAFENALALLQASDGDDARPGQEQQSQPQP</sequence>
<comment type="caution">
    <text evidence="3">The sequence shown here is derived from an EMBL/GenBank/DDBJ whole genome shotgun (WGS) entry which is preliminary data.</text>
</comment>
<feature type="coiled-coil region" evidence="1">
    <location>
        <begin position="66"/>
        <end position="93"/>
    </location>
</feature>
<evidence type="ECO:0000313" key="3">
    <source>
        <dbReference type="EMBL" id="PHH58929.1"/>
    </source>
</evidence>
<keyword evidence="1" id="KW-0175">Coiled coil</keyword>
<reference evidence="3 4" key="1">
    <citation type="submission" date="2017-06" db="EMBL/GenBank/DDBJ databases">
        <title>Ant-infecting Ophiocordyceps genomes reveal a high diversity of potential behavioral manipulation genes and a possible major role for enterotoxins.</title>
        <authorList>
            <person name="De Bekker C."/>
            <person name="Evans H.C."/>
            <person name="Brachmann A."/>
            <person name="Hughes D.P."/>
        </authorList>
    </citation>
    <scope>NUCLEOTIDE SEQUENCE [LARGE SCALE GENOMIC DNA]</scope>
    <source>
        <strain evidence="3 4">Map64</strain>
    </source>
</reference>
<name>A0A2C5X722_9HYPO</name>
<gene>
    <name evidence="3" type="ORF">CDD81_4079</name>
</gene>
<protein>
    <submittedName>
        <fullName evidence="3">Uncharacterized protein</fullName>
    </submittedName>
</protein>
<organism evidence="3 4">
    <name type="scientific">Ophiocordyceps australis</name>
    <dbReference type="NCBI Taxonomy" id="1399860"/>
    <lineage>
        <taxon>Eukaryota</taxon>
        <taxon>Fungi</taxon>
        <taxon>Dikarya</taxon>
        <taxon>Ascomycota</taxon>
        <taxon>Pezizomycotina</taxon>
        <taxon>Sordariomycetes</taxon>
        <taxon>Hypocreomycetidae</taxon>
        <taxon>Hypocreales</taxon>
        <taxon>Ophiocordycipitaceae</taxon>
        <taxon>Ophiocordyceps</taxon>
    </lineage>
</organism>
<dbReference type="EMBL" id="NJET01000268">
    <property type="protein sequence ID" value="PHH58929.1"/>
    <property type="molecule type" value="Genomic_DNA"/>
</dbReference>
<accession>A0A2C5X722</accession>
<dbReference type="AlphaFoldDB" id="A0A2C5X722"/>